<dbReference type="AlphaFoldDB" id="A0A819XN80"/>
<sequence>MDAAKAGVEKGKETTQGKKAHDATEKSSKHADAPLESDKAKIKEGEHASNSEHRKDKHTSKGEHHKDKHANKDEHNKDKHGSH</sequence>
<organism evidence="2 3">
    <name type="scientific">Rotaria socialis</name>
    <dbReference type="NCBI Taxonomy" id="392032"/>
    <lineage>
        <taxon>Eukaryota</taxon>
        <taxon>Metazoa</taxon>
        <taxon>Spiralia</taxon>
        <taxon>Gnathifera</taxon>
        <taxon>Rotifera</taxon>
        <taxon>Eurotatoria</taxon>
        <taxon>Bdelloidea</taxon>
        <taxon>Philodinida</taxon>
        <taxon>Philodinidae</taxon>
        <taxon>Rotaria</taxon>
    </lineage>
</organism>
<reference evidence="2" key="1">
    <citation type="submission" date="2021-02" db="EMBL/GenBank/DDBJ databases">
        <authorList>
            <person name="Nowell W R."/>
        </authorList>
    </citation>
    <scope>NUCLEOTIDE SEQUENCE</scope>
</reference>
<protein>
    <submittedName>
        <fullName evidence="2">Uncharacterized protein</fullName>
    </submittedName>
</protein>
<evidence type="ECO:0000256" key="1">
    <source>
        <dbReference type="SAM" id="MobiDB-lite"/>
    </source>
</evidence>
<accession>A0A819XN80</accession>
<gene>
    <name evidence="2" type="ORF">HFQ381_LOCUS3610</name>
</gene>
<name>A0A819XN80_9BILA</name>
<dbReference type="EMBL" id="CAJOBO010000132">
    <property type="protein sequence ID" value="CAF4138537.1"/>
    <property type="molecule type" value="Genomic_DNA"/>
</dbReference>
<evidence type="ECO:0000313" key="3">
    <source>
        <dbReference type="Proteomes" id="UP000663851"/>
    </source>
</evidence>
<evidence type="ECO:0000313" key="2">
    <source>
        <dbReference type="EMBL" id="CAF4138537.1"/>
    </source>
</evidence>
<feature type="region of interest" description="Disordered" evidence="1">
    <location>
        <begin position="1"/>
        <end position="83"/>
    </location>
</feature>
<dbReference type="Proteomes" id="UP000663851">
    <property type="component" value="Unassembled WGS sequence"/>
</dbReference>
<comment type="caution">
    <text evidence="2">The sequence shown here is derived from an EMBL/GenBank/DDBJ whole genome shotgun (WGS) entry which is preliminary data.</text>
</comment>
<proteinExistence type="predicted"/>
<feature type="compositionally biased region" description="Basic and acidic residues" evidence="1">
    <location>
        <begin position="7"/>
        <end position="83"/>
    </location>
</feature>